<evidence type="ECO:0000313" key="2">
    <source>
        <dbReference type="EMBL" id="CAL8112265.1"/>
    </source>
</evidence>
<dbReference type="EMBL" id="CAXLJM020000048">
    <property type="protein sequence ID" value="CAL8112265.1"/>
    <property type="molecule type" value="Genomic_DNA"/>
</dbReference>
<feature type="transmembrane region" description="Helical" evidence="1">
    <location>
        <begin position="46"/>
        <end position="70"/>
    </location>
</feature>
<reference evidence="2 3" key="1">
    <citation type="submission" date="2024-08" db="EMBL/GenBank/DDBJ databases">
        <authorList>
            <person name="Cucini C."/>
            <person name="Frati F."/>
        </authorList>
    </citation>
    <scope>NUCLEOTIDE SEQUENCE [LARGE SCALE GENOMIC DNA]</scope>
</reference>
<keyword evidence="1" id="KW-1133">Transmembrane helix</keyword>
<evidence type="ECO:0000256" key="1">
    <source>
        <dbReference type="SAM" id="Phobius"/>
    </source>
</evidence>
<accession>A0ABP1QXQ4</accession>
<gene>
    <name evidence="2" type="ORF">ODALV1_LOCUS15566</name>
</gene>
<protein>
    <submittedName>
        <fullName evidence="2">Uncharacterized protein</fullName>
    </submittedName>
</protein>
<keyword evidence="1" id="KW-0472">Membrane</keyword>
<name>A0ABP1QXQ4_9HEXA</name>
<dbReference type="Proteomes" id="UP001642540">
    <property type="component" value="Unassembled WGS sequence"/>
</dbReference>
<keyword evidence="1" id="KW-0812">Transmembrane</keyword>
<organism evidence="2 3">
    <name type="scientific">Orchesella dallaii</name>
    <dbReference type="NCBI Taxonomy" id="48710"/>
    <lineage>
        <taxon>Eukaryota</taxon>
        <taxon>Metazoa</taxon>
        <taxon>Ecdysozoa</taxon>
        <taxon>Arthropoda</taxon>
        <taxon>Hexapoda</taxon>
        <taxon>Collembola</taxon>
        <taxon>Entomobryomorpha</taxon>
        <taxon>Entomobryoidea</taxon>
        <taxon>Orchesellidae</taxon>
        <taxon>Orchesellinae</taxon>
        <taxon>Orchesella</taxon>
    </lineage>
</organism>
<keyword evidence="3" id="KW-1185">Reference proteome</keyword>
<sequence length="225" mass="24764">MRYGAVYSSGIGAMWLECAEWVLKVSDEKAFHIMKEMFPDVRKLDITGNIAVIFYTFMIFQALAFAIFAIENLWARIASSVKPMVVSGSGVANPDPNSQFPIASQATREAFLVNTNGPTIDKPTAGRKVYEIKQKQVSVMDKKGRVVGFRMSIMGEGDLHINSLAEVQGYGAAAKDEQLLSDEHLMSAQDGNFQNNCGYNSLATLRQTQVNCDESSDNDSNISDK</sequence>
<evidence type="ECO:0000313" key="3">
    <source>
        <dbReference type="Proteomes" id="UP001642540"/>
    </source>
</evidence>
<comment type="caution">
    <text evidence="2">The sequence shown here is derived from an EMBL/GenBank/DDBJ whole genome shotgun (WGS) entry which is preliminary data.</text>
</comment>
<proteinExistence type="predicted"/>